<evidence type="ECO:0000256" key="1">
    <source>
        <dbReference type="SAM" id="MobiDB-lite"/>
    </source>
</evidence>
<dbReference type="AlphaFoldDB" id="A0AAX3L499"/>
<protein>
    <submittedName>
        <fullName evidence="2">Uncharacterized protein</fullName>
    </submittedName>
</protein>
<dbReference type="EMBL" id="CP116347">
    <property type="protein sequence ID" value="WCE11078.1"/>
    <property type="molecule type" value="Genomic_DNA"/>
</dbReference>
<dbReference type="Proteomes" id="UP001210538">
    <property type="component" value="Chromosome"/>
</dbReference>
<organism evidence="2 3">
    <name type="scientific">Enterobacter ludwigii</name>
    <dbReference type="NCBI Taxonomy" id="299767"/>
    <lineage>
        <taxon>Bacteria</taxon>
        <taxon>Pseudomonadati</taxon>
        <taxon>Pseudomonadota</taxon>
        <taxon>Gammaproteobacteria</taxon>
        <taxon>Enterobacterales</taxon>
        <taxon>Enterobacteriaceae</taxon>
        <taxon>Enterobacter</taxon>
        <taxon>Enterobacter cloacae complex</taxon>
    </lineage>
</organism>
<accession>A0AAX3L499</accession>
<proteinExistence type="predicted"/>
<dbReference type="GeneID" id="98906975"/>
<dbReference type="InterPro" id="IPR056956">
    <property type="entry name" value="YnaL-like"/>
</dbReference>
<feature type="region of interest" description="Disordered" evidence="1">
    <location>
        <begin position="13"/>
        <end position="61"/>
    </location>
</feature>
<dbReference type="RefSeq" id="WP_271661392.1">
    <property type="nucleotide sequence ID" value="NZ_CABGVZ010000016.1"/>
</dbReference>
<evidence type="ECO:0000313" key="2">
    <source>
        <dbReference type="EMBL" id="WCE11078.1"/>
    </source>
</evidence>
<dbReference type="Pfam" id="PF23677">
    <property type="entry name" value="YnaL"/>
    <property type="match status" value="1"/>
</dbReference>
<evidence type="ECO:0000313" key="3">
    <source>
        <dbReference type="Proteomes" id="UP001210538"/>
    </source>
</evidence>
<feature type="compositionally biased region" description="Pro residues" evidence="1">
    <location>
        <begin position="20"/>
        <end position="39"/>
    </location>
</feature>
<sequence>MMSILLALQLQYSRQSDPIPTDPTPMPDPVPRPQPMPDPPPDEEPIKLSHRTPRSARIRAI</sequence>
<name>A0AAX3L499_9ENTR</name>
<gene>
    <name evidence="2" type="ORF">PHA72_13260</name>
</gene>
<reference evidence="2 3" key="1">
    <citation type="submission" date="2023-01" db="EMBL/GenBank/DDBJ databases">
        <title>Genome sequence resource and annotation of Enterobacter ludwigii, an economically important pathogen of seedling wilt with strawberry.</title>
        <authorList>
            <person name="Xie Y."/>
        </authorList>
    </citation>
    <scope>NUCLEOTIDE SEQUENCE [LARGE SCALE GENOMIC DNA]</scope>
    <source>
        <strain evidence="2 3">CM-TZ4</strain>
    </source>
</reference>
<feature type="compositionally biased region" description="Basic residues" evidence="1">
    <location>
        <begin position="48"/>
        <end position="61"/>
    </location>
</feature>
<keyword evidence="3" id="KW-1185">Reference proteome</keyword>